<dbReference type="PANTHER" id="PTHR44520:SF2">
    <property type="entry name" value="RESPONSE REGULATOR RCP1"/>
    <property type="match status" value="1"/>
</dbReference>
<organism evidence="3 4">
    <name type="scientific">Spirosoma profusum</name>
    <dbReference type="NCBI Taxonomy" id="2771354"/>
    <lineage>
        <taxon>Bacteria</taxon>
        <taxon>Pseudomonadati</taxon>
        <taxon>Bacteroidota</taxon>
        <taxon>Cytophagia</taxon>
        <taxon>Cytophagales</taxon>
        <taxon>Cytophagaceae</taxon>
        <taxon>Spirosoma</taxon>
    </lineage>
</organism>
<dbReference type="InterPro" id="IPR011006">
    <property type="entry name" value="CheY-like_superfamily"/>
</dbReference>
<dbReference type="InterPro" id="IPR052893">
    <property type="entry name" value="TCS_response_regulator"/>
</dbReference>
<dbReference type="AlphaFoldDB" id="A0A926Y3A5"/>
<evidence type="ECO:0000256" key="1">
    <source>
        <dbReference type="PROSITE-ProRule" id="PRU00169"/>
    </source>
</evidence>
<name>A0A926Y3A5_9BACT</name>
<dbReference type="PANTHER" id="PTHR44520">
    <property type="entry name" value="RESPONSE REGULATOR RCP1-RELATED"/>
    <property type="match status" value="1"/>
</dbReference>
<evidence type="ECO:0000313" key="3">
    <source>
        <dbReference type="EMBL" id="MBD2703218.1"/>
    </source>
</evidence>
<keyword evidence="1" id="KW-0597">Phosphoprotein</keyword>
<dbReference type="SMART" id="SM00448">
    <property type="entry name" value="REC"/>
    <property type="match status" value="1"/>
</dbReference>
<dbReference type="RefSeq" id="WP_190889064.1">
    <property type="nucleotide sequence ID" value="NZ_JACWZY010000020.1"/>
</dbReference>
<evidence type="ECO:0000313" key="4">
    <source>
        <dbReference type="Proteomes" id="UP000598820"/>
    </source>
</evidence>
<dbReference type="Proteomes" id="UP000598820">
    <property type="component" value="Unassembled WGS sequence"/>
</dbReference>
<sequence length="142" mass="16340">MKTLTNGPIIYVDDDEDDRFLFERAIRDLALPNEIRSFADGLEARSYLETTQEKPLLILCDINMPVMNGLEFRRLIDADEYLRKKSIPFVFYTTAAGPELVNLAYEGTIQGFHVKATEFSANKEQLNLIITYWKACIHPNSF</sequence>
<proteinExistence type="predicted"/>
<protein>
    <submittedName>
        <fullName evidence="3">Response regulator</fullName>
    </submittedName>
</protein>
<comment type="caution">
    <text evidence="3">The sequence shown here is derived from an EMBL/GenBank/DDBJ whole genome shotgun (WGS) entry which is preliminary data.</text>
</comment>
<feature type="modified residue" description="4-aspartylphosphate" evidence="1">
    <location>
        <position position="61"/>
    </location>
</feature>
<dbReference type="PROSITE" id="PS50110">
    <property type="entry name" value="RESPONSE_REGULATORY"/>
    <property type="match status" value="1"/>
</dbReference>
<dbReference type="InterPro" id="IPR001789">
    <property type="entry name" value="Sig_transdc_resp-reg_receiver"/>
</dbReference>
<reference evidence="3" key="1">
    <citation type="submission" date="2020-09" db="EMBL/GenBank/DDBJ databases">
        <authorList>
            <person name="Kim M.K."/>
        </authorList>
    </citation>
    <scope>NUCLEOTIDE SEQUENCE</scope>
    <source>
        <strain evidence="3">BT702</strain>
    </source>
</reference>
<gene>
    <name evidence="3" type="ORF">IC229_21415</name>
</gene>
<accession>A0A926Y3A5</accession>
<dbReference type="EMBL" id="JACWZY010000020">
    <property type="protein sequence ID" value="MBD2703218.1"/>
    <property type="molecule type" value="Genomic_DNA"/>
</dbReference>
<dbReference type="Gene3D" id="3.40.50.2300">
    <property type="match status" value="1"/>
</dbReference>
<dbReference type="Pfam" id="PF00072">
    <property type="entry name" value="Response_reg"/>
    <property type="match status" value="1"/>
</dbReference>
<dbReference type="GO" id="GO:0000160">
    <property type="term" value="P:phosphorelay signal transduction system"/>
    <property type="evidence" value="ECO:0007669"/>
    <property type="project" value="InterPro"/>
</dbReference>
<dbReference type="SUPFAM" id="SSF52172">
    <property type="entry name" value="CheY-like"/>
    <property type="match status" value="1"/>
</dbReference>
<keyword evidence="4" id="KW-1185">Reference proteome</keyword>
<feature type="domain" description="Response regulatory" evidence="2">
    <location>
        <begin position="8"/>
        <end position="130"/>
    </location>
</feature>
<evidence type="ECO:0000259" key="2">
    <source>
        <dbReference type="PROSITE" id="PS50110"/>
    </source>
</evidence>